<dbReference type="EMBL" id="CAJNRF010002270">
    <property type="protein sequence ID" value="CAF2035021.1"/>
    <property type="molecule type" value="Genomic_DNA"/>
</dbReference>
<comment type="caution">
    <text evidence="2">The sequence shown here is derived from an EMBL/GenBank/DDBJ whole genome shotgun (WGS) entry which is preliminary data.</text>
</comment>
<reference evidence="2" key="1">
    <citation type="submission" date="2021-02" db="EMBL/GenBank/DDBJ databases">
        <authorList>
            <person name="Nowell W R."/>
        </authorList>
    </citation>
    <scope>NUCLEOTIDE SEQUENCE</scope>
</reference>
<protein>
    <submittedName>
        <fullName evidence="2">Uncharacterized protein</fullName>
    </submittedName>
</protein>
<dbReference type="AlphaFoldDB" id="A0A816NDX3"/>
<name>A0A816NDX3_9BILA</name>
<evidence type="ECO:0000256" key="1">
    <source>
        <dbReference type="SAM" id="MobiDB-lite"/>
    </source>
</evidence>
<evidence type="ECO:0000313" key="2">
    <source>
        <dbReference type="EMBL" id="CAF2035021.1"/>
    </source>
</evidence>
<organism evidence="2 3">
    <name type="scientific">Rotaria magnacalcarata</name>
    <dbReference type="NCBI Taxonomy" id="392030"/>
    <lineage>
        <taxon>Eukaryota</taxon>
        <taxon>Metazoa</taxon>
        <taxon>Spiralia</taxon>
        <taxon>Gnathifera</taxon>
        <taxon>Rotifera</taxon>
        <taxon>Eurotatoria</taxon>
        <taxon>Bdelloidea</taxon>
        <taxon>Philodinida</taxon>
        <taxon>Philodinidae</taxon>
        <taxon>Rotaria</taxon>
    </lineage>
</organism>
<accession>A0A816NDX3</accession>
<evidence type="ECO:0000313" key="3">
    <source>
        <dbReference type="Proteomes" id="UP000663856"/>
    </source>
</evidence>
<sequence>MKLYVMILSPTVNRQPHHLTDIQHINRLSTDNRATMSKNNQLSARGENVSADHRHLHEKRRSQSQLGIRENVRSASQHTPRPTLTAYCAHCKLPLLIDVTTQDTTNKSRVSSSRSSKRVCNGCNEEKLRSARTPSSRLYKSASVDWTNVGDKIETWFETARTPEQRVVYNFLENINNHEQEKQPERPVVSPEGKGLDEILTNLKKYRARFDSSNPQKRFQRSFESTSWRVMRHPSTSPGQYSRFNPVYGDDASRDFRIGTTFATTEPRIGSTFLLHPGWV</sequence>
<feature type="region of interest" description="Disordered" evidence="1">
    <location>
        <begin position="40"/>
        <end position="79"/>
    </location>
</feature>
<proteinExistence type="predicted"/>
<dbReference type="Proteomes" id="UP000663856">
    <property type="component" value="Unassembled WGS sequence"/>
</dbReference>
<gene>
    <name evidence="2" type="ORF">WKI299_LOCUS7431</name>
</gene>